<feature type="domain" description="Helicase ATP-binding" evidence="6">
    <location>
        <begin position="47"/>
        <end position="222"/>
    </location>
</feature>
<dbReference type="PANTHER" id="PTHR47959:SF1">
    <property type="entry name" value="ATP-DEPENDENT RNA HELICASE DBPA"/>
    <property type="match status" value="1"/>
</dbReference>
<reference evidence="8 9" key="1">
    <citation type="journal article" date="2015" name="Genome Biol. Evol.">
        <title>Comparative Genomics of a Bacterivorous Green Alga Reveals Evolutionary Causalities and Consequences of Phago-Mixotrophic Mode of Nutrition.</title>
        <authorList>
            <person name="Burns J.A."/>
            <person name="Paasch A."/>
            <person name="Narechania A."/>
            <person name="Kim E."/>
        </authorList>
    </citation>
    <scope>NUCLEOTIDE SEQUENCE [LARGE SCALE GENOMIC DNA]</scope>
    <source>
        <strain evidence="8 9">PLY_AMNH</strain>
    </source>
</reference>
<dbReference type="Pfam" id="PF00270">
    <property type="entry name" value="DEAD"/>
    <property type="match status" value="1"/>
</dbReference>
<comment type="caution">
    <text evidence="8">The sequence shown here is derived from an EMBL/GenBank/DDBJ whole genome shotgun (WGS) entry which is preliminary data.</text>
</comment>
<name>A0AAE0G0R6_9CHLO</name>
<protein>
    <recommendedName>
        <fullName evidence="10">RNA helicase</fullName>
    </recommendedName>
</protein>
<dbReference type="GO" id="GO:0005524">
    <property type="term" value="F:ATP binding"/>
    <property type="evidence" value="ECO:0007669"/>
    <property type="project" value="UniProtKB-KW"/>
</dbReference>
<evidence type="ECO:0000256" key="3">
    <source>
        <dbReference type="ARBA" id="ARBA00022806"/>
    </source>
</evidence>
<dbReference type="PROSITE" id="PS51195">
    <property type="entry name" value="Q_MOTIF"/>
    <property type="match status" value="1"/>
</dbReference>
<keyword evidence="2" id="KW-0378">Hydrolase</keyword>
<dbReference type="GO" id="GO:0003676">
    <property type="term" value="F:nucleic acid binding"/>
    <property type="evidence" value="ECO:0007669"/>
    <property type="project" value="InterPro"/>
</dbReference>
<dbReference type="GO" id="GO:0003724">
    <property type="term" value="F:RNA helicase activity"/>
    <property type="evidence" value="ECO:0007669"/>
    <property type="project" value="InterPro"/>
</dbReference>
<evidence type="ECO:0000313" key="9">
    <source>
        <dbReference type="Proteomes" id="UP001190700"/>
    </source>
</evidence>
<sequence>MPNIRRRTSDVESSSSTFADLLLPDHLARGLSSAGFHQPSPVQLAAIPLGRFGVDLIVQAKSGTGKTVTFGVIVADRVLCSSGHPQAMILSPTREIAQQSASVLHRLGAELQPSGLKCGTFVGGLAYTNDVRRLESACHVVVGTPGRVRCLLEDEKLRPDSIRILVLDEADSLLSDTGSFEDDILAIHGMLPARKQVLAFSATYTEKQMGRLGELMRQPQHVNLCAETVSLLGIQQYYLEMPPLPNSHEQAKAREQHLISILRSVPFHQACP</sequence>
<dbReference type="GO" id="GO:0016787">
    <property type="term" value="F:hydrolase activity"/>
    <property type="evidence" value="ECO:0007669"/>
    <property type="project" value="UniProtKB-KW"/>
</dbReference>
<evidence type="ECO:0000256" key="1">
    <source>
        <dbReference type="ARBA" id="ARBA00022741"/>
    </source>
</evidence>
<evidence type="ECO:0008006" key="10">
    <source>
        <dbReference type="Google" id="ProtNLM"/>
    </source>
</evidence>
<dbReference type="InterPro" id="IPR014001">
    <property type="entry name" value="Helicase_ATP-bd"/>
</dbReference>
<evidence type="ECO:0000256" key="5">
    <source>
        <dbReference type="PROSITE-ProRule" id="PRU00552"/>
    </source>
</evidence>
<dbReference type="PROSITE" id="PS51192">
    <property type="entry name" value="HELICASE_ATP_BIND_1"/>
    <property type="match status" value="1"/>
</dbReference>
<evidence type="ECO:0000259" key="6">
    <source>
        <dbReference type="PROSITE" id="PS51192"/>
    </source>
</evidence>
<keyword evidence="3" id="KW-0347">Helicase</keyword>
<dbReference type="InterPro" id="IPR027417">
    <property type="entry name" value="P-loop_NTPase"/>
</dbReference>
<dbReference type="InterPro" id="IPR011545">
    <property type="entry name" value="DEAD/DEAH_box_helicase_dom"/>
</dbReference>
<keyword evidence="9" id="KW-1185">Reference proteome</keyword>
<gene>
    <name evidence="8" type="ORF">CYMTET_22177</name>
</gene>
<evidence type="ECO:0000256" key="4">
    <source>
        <dbReference type="ARBA" id="ARBA00022840"/>
    </source>
</evidence>
<proteinExistence type="predicted"/>
<feature type="domain" description="DEAD-box RNA helicase Q" evidence="7">
    <location>
        <begin position="16"/>
        <end position="44"/>
    </location>
</feature>
<dbReference type="Proteomes" id="UP001190700">
    <property type="component" value="Unassembled WGS sequence"/>
</dbReference>
<evidence type="ECO:0000259" key="7">
    <source>
        <dbReference type="PROSITE" id="PS51195"/>
    </source>
</evidence>
<organism evidence="8 9">
    <name type="scientific">Cymbomonas tetramitiformis</name>
    <dbReference type="NCBI Taxonomy" id="36881"/>
    <lineage>
        <taxon>Eukaryota</taxon>
        <taxon>Viridiplantae</taxon>
        <taxon>Chlorophyta</taxon>
        <taxon>Pyramimonadophyceae</taxon>
        <taxon>Pyramimonadales</taxon>
        <taxon>Pyramimonadaceae</taxon>
        <taxon>Cymbomonas</taxon>
    </lineage>
</organism>
<dbReference type="PANTHER" id="PTHR47959">
    <property type="entry name" value="ATP-DEPENDENT RNA HELICASE RHLE-RELATED"/>
    <property type="match status" value="1"/>
</dbReference>
<dbReference type="InterPro" id="IPR014014">
    <property type="entry name" value="RNA_helicase_DEAD_Q_motif"/>
</dbReference>
<evidence type="ECO:0000313" key="8">
    <source>
        <dbReference type="EMBL" id="KAK3269380.1"/>
    </source>
</evidence>
<evidence type="ECO:0000256" key="2">
    <source>
        <dbReference type="ARBA" id="ARBA00022801"/>
    </source>
</evidence>
<dbReference type="SMART" id="SM00487">
    <property type="entry name" value="DEXDc"/>
    <property type="match status" value="1"/>
</dbReference>
<dbReference type="Gene3D" id="3.40.50.300">
    <property type="entry name" value="P-loop containing nucleotide triphosphate hydrolases"/>
    <property type="match status" value="1"/>
</dbReference>
<dbReference type="GO" id="GO:0005829">
    <property type="term" value="C:cytosol"/>
    <property type="evidence" value="ECO:0007669"/>
    <property type="project" value="TreeGrafter"/>
</dbReference>
<keyword evidence="4" id="KW-0067">ATP-binding</keyword>
<feature type="short sequence motif" description="Q motif" evidence="5">
    <location>
        <begin position="16"/>
        <end position="44"/>
    </location>
</feature>
<dbReference type="InterPro" id="IPR050079">
    <property type="entry name" value="DEAD_box_RNA_helicase"/>
</dbReference>
<dbReference type="AlphaFoldDB" id="A0AAE0G0R6"/>
<dbReference type="EMBL" id="LGRX02011005">
    <property type="protein sequence ID" value="KAK3269380.1"/>
    <property type="molecule type" value="Genomic_DNA"/>
</dbReference>
<accession>A0AAE0G0R6</accession>
<keyword evidence="1" id="KW-0547">Nucleotide-binding</keyword>
<dbReference type="SUPFAM" id="SSF52540">
    <property type="entry name" value="P-loop containing nucleoside triphosphate hydrolases"/>
    <property type="match status" value="1"/>
</dbReference>